<evidence type="ECO:0000256" key="1">
    <source>
        <dbReference type="SAM" id="MobiDB-lite"/>
    </source>
</evidence>
<dbReference type="EMBL" id="BEYU01000038">
    <property type="protein sequence ID" value="GBG28056.1"/>
    <property type="molecule type" value="Genomic_DNA"/>
</dbReference>
<feature type="compositionally biased region" description="Pro residues" evidence="1">
    <location>
        <begin position="67"/>
        <end position="80"/>
    </location>
</feature>
<organism evidence="2 3">
    <name type="scientific">Hondaea fermentalgiana</name>
    <dbReference type="NCBI Taxonomy" id="2315210"/>
    <lineage>
        <taxon>Eukaryota</taxon>
        <taxon>Sar</taxon>
        <taxon>Stramenopiles</taxon>
        <taxon>Bigyra</taxon>
        <taxon>Labyrinthulomycetes</taxon>
        <taxon>Thraustochytrida</taxon>
        <taxon>Thraustochytriidae</taxon>
        <taxon>Hondaea</taxon>
    </lineage>
</organism>
<feature type="region of interest" description="Disordered" evidence="1">
    <location>
        <begin position="45"/>
        <end position="84"/>
    </location>
</feature>
<reference evidence="2 3" key="1">
    <citation type="submission" date="2017-12" db="EMBL/GenBank/DDBJ databases">
        <title>Sequencing, de novo assembly and annotation of complete genome of a new Thraustochytrid species, strain FCC1311.</title>
        <authorList>
            <person name="Sedici K."/>
            <person name="Godart F."/>
            <person name="Aiese Cigliano R."/>
            <person name="Sanseverino W."/>
            <person name="Barakat M."/>
            <person name="Ortet P."/>
            <person name="Marechal E."/>
            <person name="Cagnac O."/>
            <person name="Amato A."/>
        </authorList>
    </citation>
    <scope>NUCLEOTIDE SEQUENCE [LARGE SCALE GENOMIC DNA]</scope>
</reference>
<dbReference type="InParanoid" id="A0A2R5GAK2"/>
<dbReference type="OrthoDB" id="1898601at2759"/>
<name>A0A2R5GAK2_9STRA</name>
<evidence type="ECO:0000313" key="2">
    <source>
        <dbReference type="EMBL" id="GBG28056.1"/>
    </source>
</evidence>
<sequence length="1044" mass="113729">MGCWRGCYIPGREDQFIVSEAECQLPFDYIGSDRTRVTFEYPPLGTEAEPFGATDIENAPTRLPTLSPTPAPTPPTPRPTSAPTMSMNCQIAEESFEYVDGETHCQLPFEYRNKWDDEPITFEYPPRFDEAKPYGRGLRDYGGEDFDHIRWCPKAGTTDYVKARITTREDWGIIDGCQDPSELPTMMPTASPTLYPTLSHACFIYDGNLGYVKEHVNCELPFRFRRGNVIIDFDYAPMLAEAQPFGVTYNDYGNATLRWCPPRGVDYYSVYNTNLRKKWGLASCEDGVPTSAPTLARFTISSDECVHRCRVGFVFDPSRSKCIPLVEPTCAEQHYYDLESCQVKRCGSANGQNFSISVASYLDEAHGLVRLTFNSSVAAQDISNMSIVWDDVGSLQSIAPHNGSLDAGEFAFVTDPTALTPGDSFSFRLFATDKCNRSSVLEQLVQVHNRAPQIRLEANLERGANSAQGTPVNFTDGGSSLVVKSSGIFNMSELTLRISAAESFDPEGFPLASIAWNVPALLNTTLAHPLVANEVSLSFSDFGRYAAQLWVTDIHGAGASQDFVVMLLPNVAPNASIAETATHLPFGAFSKVVLDGSASFDDEDIEKYAWTFLGHRVENATPASDALLALLSARGVPGYTTGANVTIPTIVDPFAATTRVKDVEQLGYYSFRLEVLDDEDLNDSDVVEIHVDISARDANQDEIRIDEPSRQSLWLKGDPASVSWAAPLLDASQEGPSSHLQVQLQLERRETKETWSLGTFSMAAEEAVVHVPSNVPTPALYCVHLRLRYNHGKELSTALPFVTSSSNFTIRERYTILAGEWGQCEFENSCEEFAPADGVQRRSVTCIDLEDEQRAVDAKFCADLQIPSSTRACRALCDTANELESSVILGIDIWTSYLWGQCCSSMSTNRCGVCDGDSSHVLDALGACCVSGFEVVADTLAEALGVAGAIELLDRVGTCGNGLCEAGETCVEGDTSNESGDVCCSADCPLTLGDCPQGSNGLVCSGHGACLGSSPTQCVFLSCKFGTDLWCSNRCSILNVVAGQ</sequence>
<comment type="caution">
    <text evidence="2">The sequence shown here is derived from an EMBL/GenBank/DDBJ whole genome shotgun (WGS) entry which is preliminary data.</text>
</comment>
<dbReference type="Proteomes" id="UP000241890">
    <property type="component" value="Unassembled WGS sequence"/>
</dbReference>
<dbReference type="Gene3D" id="2.60.40.10">
    <property type="entry name" value="Immunoglobulins"/>
    <property type="match status" value="1"/>
</dbReference>
<protein>
    <submittedName>
        <fullName evidence="2">Uncharacterized protein</fullName>
    </submittedName>
</protein>
<keyword evidence="3" id="KW-1185">Reference proteome</keyword>
<gene>
    <name evidence="2" type="ORF">FCC1311_042792</name>
</gene>
<dbReference type="InterPro" id="IPR013783">
    <property type="entry name" value="Ig-like_fold"/>
</dbReference>
<accession>A0A2R5GAK2</accession>
<proteinExistence type="predicted"/>
<dbReference type="AlphaFoldDB" id="A0A2R5GAK2"/>
<evidence type="ECO:0000313" key="3">
    <source>
        <dbReference type="Proteomes" id="UP000241890"/>
    </source>
</evidence>